<accession>A0A2I1GW49</accession>
<keyword evidence="3" id="KW-0479">Metal-binding</keyword>
<sequence length="470" mass="55194">MSNIRVQNNNYNNNNKVNSENIDSFLLSQRIRFEKQQMDLDALYLTLHIGTHNINGLAGDNAKLYGILNWMQENQVDIMALNETNLDQKNGVFKTPDNFKEQFYIYWSSKQYDKHKGSGVALICSRKWNKHYQGHKIHSPYLLSVYFLFRNVLFCIWIVYAAPQNKTILPNTLEQLKREMRDETIYKKSNNIIHILMGDFNLITNGLIDRTPPQHISRPKFFNDLETLGLIDSYRKLDEEAQGNTYHKEGVSTRIDQIWVSETHSNKLVNFSITPSTFITHSDHDIITLTMDTSDLIRNNRKNTVYDKLPTVTTENAKSRWTSKIAKYNQDYVTSTEDNYKCNITTHGIFSEEWFDTLKTKVNYRLRADYKKYKSAETKSIKDRIDKRVEITRDYQTTWLSSILDRNTLTNIVIDKVLVNEETGISTKRLATEPREVKKAVDNDFTNMFRKRNTLLDTMTPIWRQIYEPV</sequence>
<keyword evidence="6" id="KW-0812">Transmembrane</keyword>
<keyword evidence="4" id="KW-0378">Hydrolase</keyword>
<name>A0A2I1GW49_9GLOM</name>
<evidence type="ECO:0000256" key="1">
    <source>
        <dbReference type="ARBA" id="ARBA00001946"/>
    </source>
</evidence>
<dbReference type="SUPFAM" id="SSF56219">
    <property type="entry name" value="DNase I-like"/>
    <property type="match status" value="1"/>
</dbReference>
<dbReference type="VEuPathDB" id="FungiDB:RhiirFUN_010547"/>
<keyword evidence="5" id="KW-0460">Magnesium</keyword>
<dbReference type="Proteomes" id="UP000234323">
    <property type="component" value="Unassembled WGS sequence"/>
</dbReference>
<feature type="non-terminal residue" evidence="8">
    <location>
        <position position="470"/>
    </location>
</feature>
<dbReference type="GO" id="GO:0046872">
    <property type="term" value="F:metal ion binding"/>
    <property type="evidence" value="ECO:0007669"/>
    <property type="project" value="UniProtKB-KW"/>
</dbReference>
<evidence type="ECO:0000256" key="4">
    <source>
        <dbReference type="ARBA" id="ARBA00022801"/>
    </source>
</evidence>
<dbReference type="VEuPathDB" id="FungiDB:RhiirFUN_010380"/>
<gene>
    <name evidence="8" type="ORF">RhiirA4_446587</name>
</gene>
<dbReference type="GO" id="GO:0005634">
    <property type="term" value="C:nucleus"/>
    <property type="evidence" value="ECO:0007669"/>
    <property type="project" value="TreeGrafter"/>
</dbReference>
<evidence type="ECO:0000313" key="9">
    <source>
        <dbReference type="Proteomes" id="UP000234323"/>
    </source>
</evidence>
<dbReference type="PANTHER" id="PTHR22748">
    <property type="entry name" value="AP ENDONUCLEASE"/>
    <property type="match status" value="1"/>
</dbReference>
<comment type="cofactor">
    <cofactor evidence="1">
        <name>Mg(2+)</name>
        <dbReference type="ChEBI" id="CHEBI:18420"/>
    </cofactor>
</comment>
<dbReference type="EMBL" id="LLXI01000930">
    <property type="protein sequence ID" value="PKY50866.1"/>
    <property type="molecule type" value="Genomic_DNA"/>
</dbReference>
<dbReference type="GO" id="GO:0008311">
    <property type="term" value="F:double-stranded DNA 3'-5' DNA exonuclease activity"/>
    <property type="evidence" value="ECO:0007669"/>
    <property type="project" value="TreeGrafter"/>
</dbReference>
<dbReference type="Gene3D" id="3.60.10.10">
    <property type="entry name" value="Endonuclease/exonuclease/phosphatase"/>
    <property type="match status" value="1"/>
</dbReference>
<protein>
    <submittedName>
        <fullName evidence="8">DNase I-like protein</fullName>
    </submittedName>
</protein>
<dbReference type="VEuPathDB" id="FungiDB:FUN_021605"/>
<dbReference type="InterPro" id="IPR005135">
    <property type="entry name" value="Endo/exonuclease/phosphatase"/>
</dbReference>
<dbReference type="GO" id="GO:0003906">
    <property type="term" value="F:DNA-(apurinic or apyrimidinic site) endonuclease activity"/>
    <property type="evidence" value="ECO:0007669"/>
    <property type="project" value="TreeGrafter"/>
</dbReference>
<dbReference type="PANTHER" id="PTHR22748:SF4">
    <property type="entry name" value="DNA-(APURINIC OR APYRIMIDINIC SITE) ENDONUCLEASE 2"/>
    <property type="match status" value="1"/>
</dbReference>
<dbReference type="GO" id="GO:0008081">
    <property type="term" value="F:phosphoric diester hydrolase activity"/>
    <property type="evidence" value="ECO:0007669"/>
    <property type="project" value="TreeGrafter"/>
</dbReference>
<dbReference type="InterPro" id="IPR036691">
    <property type="entry name" value="Endo/exonu/phosph_ase_sf"/>
</dbReference>
<feature type="domain" description="Endonuclease/exonuclease/phosphatase" evidence="7">
    <location>
        <begin position="50"/>
        <end position="263"/>
    </location>
</feature>
<evidence type="ECO:0000313" key="8">
    <source>
        <dbReference type="EMBL" id="PKY50866.1"/>
    </source>
</evidence>
<evidence type="ECO:0000256" key="2">
    <source>
        <dbReference type="ARBA" id="ARBA00007092"/>
    </source>
</evidence>
<dbReference type="AlphaFoldDB" id="A0A2I1GW49"/>
<reference evidence="8 9" key="1">
    <citation type="submission" date="2015-10" db="EMBL/GenBank/DDBJ databases">
        <title>Genome analyses suggest a sexual origin of heterokaryosis in a supposedly ancient asexual fungus.</title>
        <authorList>
            <person name="Ropars J."/>
            <person name="Sedzielewska K."/>
            <person name="Noel J."/>
            <person name="Charron P."/>
            <person name="Farinelli L."/>
            <person name="Marton T."/>
            <person name="Kruger M."/>
            <person name="Pelin A."/>
            <person name="Brachmann A."/>
            <person name="Corradi N."/>
        </authorList>
    </citation>
    <scope>NUCLEOTIDE SEQUENCE [LARGE SCALE GENOMIC DNA]</scope>
    <source>
        <strain evidence="8 9">A4</strain>
    </source>
</reference>
<keyword evidence="6" id="KW-1133">Transmembrane helix</keyword>
<dbReference type="VEuPathDB" id="FungiDB:RhiirA1_502794"/>
<evidence type="ECO:0000256" key="6">
    <source>
        <dbReference type="SAM" id="Phobius"/>
    </source>
</evidence>
<keyword evidence="9" id="KW-1185">Reference proteome</keyword>
<dbReference type="InterPro" id="IPR004808">
    <property type="entry name" value="AP_endonuc_1"/>
</dbReference>
<keyword evidence="6" id="KW-0472">Membrane</keyword>
<dbReference type="VEuPathDB" id="FungiDB:FUN_020605"/>
<evidence type="ECO:0000256" key="3">
    <source>
        <dbReference type="ARBA" id="ARBA00022723"/>
    </source>
</evidence>
<evidence type="ECO:0000259" key="7">
    <source>
        <dbReference type="Pfam" id="PF03372"/>
    </source>
</evidence>
<dbReference type="Pfam" id="PF03372">
    <property type="entry name" value="Exo_endo_phos"/>
    <property type="match status" value="1"/>
</dbReference>
<comment type="caution">
    <text evidence="8">The sequence shown here is derived from an EMBL/GenBank/DDBJ whole genome shotgun (WGS) entry which is preliminary data.</text>
</comment>
<proteinExistence type="inferred from homology"/>
<organism evidence="8 9">
    <name type="scientific">Rhizophagus irregularis</name>
    <dbReference type="NCBI Taxonomy" id="588596"/>
    <lineage>
        <taxon>Eukaryota</taxon>
        <taxon>Fungi</taxon>
        <taxon>Fungi incertae sedis</taxon>
        <taxon>Mucoromycota</taxon>
        <taxon>Glomeromycotina</taxon>
        <taxon>Glomeromycetes</taxon>
        <taxon>Glomerales</taxon>
        <taxon>Glomeraceae</taxon>
        <taxon>Rhizophagus</taxon>
    </lineage>
</organism>
<comment type="similarity">
    <text evidence="2">Belongs to the DNA repair enzymes AP/ExoA family.</text>
</comment>
<dbReference type="GO" id="GO:0006284">
    <property type="term" value="P:base-excision repair"/>
    <property type="evidence" value="ECO:0007669"/>
    <property type="project" value="TreeGrafter"/>
</dbReference>
<feature type="transmembrane region" description="Helical" evidence="6">
    <location>
        <begin position="140"/>
        <end position="160"/>
    </location>
</feature>
<evidence type="ECO:0000256" key="5">
    <source>
        <dbReference type="ARBA" id="ARBA00022842"/>
    </source>
</evidence>